<dbReference type="RefSeq" id="WP_157461627.1">
    <property type="nucleotide sequence ID" value="NZ_WQLB01000058.1"/>
</dbReference>
<proteinExistence type="predicted"/>
<keyword evidence="3" id="KW-1185">Reference proteome</keyword>
<evidence type="ECO:0000256" key="1">
    <source>
        <dbReference type="SAM" id="Phobius"/>
    </source>
</evidence>
<keyword evidence="1" id="KW-0472">Membrane</keyword>
<dbReference type="AlphaFoldDB" id="A0A7C9I267"/>
<name>A0A7C9I267_9DEIO</name>
<evidence type="ECO:0000313" key="3">
    <source>
        <dbReference type="Proteomes" id="UP000483286"/>
    </source>
</evidence>
<dbReference type="Proteomes" id="UP000483286">
    <property type="component" value="Unassembled WGS sequence"/>
</dbReference>
<keyword evidence="1" id="KW-0812">Transmembrane</keyword>
<sequence length="73" mass="7852">MQRLIGLLVITVVIIMLALAGNTLYRNSPLDGTWSLFLGSVIATVFGLPEVATRIREKQGARAGLPAAEEETK</sequence>
<gene>
    <name evidence="2" type="ORF">GO986_21775</name>
</gene>
<reference evidence="2 3" key="1">
    <citation type="submission" date="2019-12" db="EMBL/GenBank/DDBJ databases">
        <title>Deinococcus sp. HMF7620 Genome sequencing and assembly.</title>
        <authorList>
            <person name="Kang H."/>
            <person name="Kim H."/>
            <person name="Joh K."/>
        </authorList>
    </citation>
    <scope>NUCLEOTIDE SEQUENCE [LARGE SCALE GENOMIC DNA]</scope>
    <source>
        <strain evidence="2 3">HMF7620</strain>
    </source>
</reference>
<accession>A0A7C9I267</accession>
<evidence type="ECO:0000313" key="2">
    <source>
        <dbReference type="EMBL" id="MVN89368.1"/>
    </source>
</evidence>
<dbReference type="EMBL" id="WQLB01000058">
    <property type="protein sequence ID" value="MVN89368.1"/>
    <property type="molecule type" value="Genomic_DNA"/>
</dbReference>
<organism evidence="2 3">
    <name type="scientific">Deinococcus arboris</name>
    <dbReference type="NCBI Taxonomy" id="2682977"/>
    <lineage>
        <taxon>Bacteria</taxon>
        <taxon>Thermotogati</taxon>
        <taxon>Deinococcota</taxon>
        <taxon>Deinococci</taxon>
        <taxon>Deinococcales</taxon>
        <taxon>Deinococcaceae</taxon>
        <taxon>Deinococcus</taxon>
    </lineage>
</organism>
<comment type="caution">
    <text evidence="2">The sequence shown here is derived from an EMBL/GenBank/DDBJ whole genome shotgun (WGS) entry which is preliminary data.</text>
</comment>
<protein>
    <submittedName>
        <fullName evidence="2">Uncharacterized protein</fullName>
    </submittedName>
</protein>
<keyword evidence="1" id="KW-1133">Transmembrane helix</keyword>
<feature type="transmembrane region" description="Helical" evidence="1">
    <location>
        <begin position="36"/>
        <end position="52"/>
    </location>
</feature>